<reference evidence="1" key="1">
    <citation type="submission" date="2019-09" db="EMBL/GenBank/DDBJ databases">
        <authorList>
            <person name="Rodrigo-Torres L."/>
            <person name="Arahal R. D."/>
            <person name="Lucena T."/>
        </authorList>
    </citation>
    <scope>NUCLEOTIDE SEQUENCE</scope>
    <source>
        <strain evidence="1">ISS653</strain>
    </source>
</reference>
<sequence>MINSYHISERQKSKIRLLSFLVGSFILILGLFNLTVWFYKFDNLGSFIEAKKSYLRHFPEIIHYPSYINAAAMTAIVFSIFFFRIAAHQDQLRFLSIIGILGNVVLWSASIWLMFS</sequence>
<organism evidence="1 2">
    <name type="scientific">Mesonia oceanica</name>
    <dbReference type="NCBI Taxonomy" id="2687242"/>
    <lineage>
        <taxon>Bacteria</taxon>
        <taxon>Pseudomonadati</taxon>
        <taxon>Bacteroidota</taxon>
        <taxon>Flavobacteriia</taxon>
        <taxon>Flavobacteriales</taxon>
        <taxon>Flavobacteriaceae</taxon>
        <taxon>Mesonia</taxon>
    </lineage>
</organism>
<gene>
    <name evidence="1" type="ORF">FVB9532_00137</name>
</gene>
<name>A0AC61Y346_9FLAO</name>
<dbReference type="EMBL" id="CABVMM010000001">
    <property type="protein sequence ID" value="VVU98889.1"/>
    <property type="molecule type" value="Genomic_DNA"/>
</dbReference>
<evidence type="ECO:0000313" key="1">
    <source>
        <dbReference type="EMBL" id="VVU98889.1"/>
    </source>
</evidence>
<protein>
    <submittedName>
        <fullName evidence="1">Uncharacterized protein</fullName>
    </submittedName>
</protein>
<keyword evidence="2" id="KW-1185">Reference proteome</keyword>
<evidence type="ECO:0000313" key="2">
    <source>
        <dbReference type="Proteomes" id="UP000356253"/>
    </source>
</evidence>
<proteinExistence type="predicted"/>
<dbReference type="Proteomes" id="UP000356253">
    <property type="component" value="Unassembled WGS sequence"/>
</dbReference>
<comment type="caution">
    <text evidence="1">The sequence shown here is derived from an EMBL/GenBank/DDBJ whole genome shotgun (WGS) entry which is preliminary data.</text>
</comment>
<accession>A0AC61Y346</accession>